<dbReference type="STRING" id="653930.SAMN05216589_0243"/>
<dbReference type="RefSeq" id="WP_074777323.1">
    <property type="nucleotide sequence ID" value="NZ_FOGN01000001.1"/>
</dbReference>
<evidence type="ECO:0000313" key="1">
    <source>
        <dbReference type="EMBL" id="SER33908.1"/>
    </source>
</evidence>
<name>A0A1H9NDA7_9GAMM</name>
<evidence type="ECO:0000313" key="4">
    <source>
        <dbReference type="Proteomes" id="UP000186904"/>
    </source>
</evidence>
<evidence type="ECO:0000313" key="3">
    <source>
        <dbReference type="Proteomes" id="UP000186599"/>
    </source>
</evidence>
<accession>A0A1H9NDA7</accession>
<dbReference type="AlphaFoldDB" id="A0A1H9NDA7"/>
<proteinExistence type="predicted"/>
<evidence type="ECO:0000313" key="2">
    <source>
        <dbReference type="EMBL" id="SFL81930.1"/>
    </source>
</evidence>
<dbReference type="EMBL" id="FOGN01000001">
    <property type="protein sequence ID" value="SER33908.1"/>
    <property type="molecule type" value="Genomic_DNA"/>
</dbReference>
<dbReference type="EMBL" id="FOUA01000001">
    <property type="protein sequence ID" value="SFL81930.1"/>
    <property type="molecule type" value="Genomic_DNA"/>
</dbReference>
<organism evidence="1 4">
    <name type="scientific">Halopseudomonas bauzanensis</name>
    <dbReference type="NCBI Taxonomy" id="653930"/>
    <lineage>
        <taxon>Bacteria</taxon>
        <taxon>Pseudomonadati</taxon>
        <taxon>Pseudomonadota</taxon>
        <taxon>Gammaproteobacteria</taxon>
        <taxon>Pseudomonadales</taxon>
        <taxon>Pseudomonadaceae</taxon>
        <taxon>Halopseudomonas</taxon>
    </lineage>
</organism>
<dbReference type="Proteomes" id="UP000186599">
    <property type="component" value="Unassembled WGS sequence"/>
</dbReference>
<sequence length="106" mass="11444">MTKKCSACEQNTLLDSAGIEKSAITLAALDSALRKYHQYILGKQPDDQVWSGLNTLLDALPAALTGLEAGQAQGKRLANSINRSWLGSFESLCLTCGLLFLPDMEE</sequence>
<reference evidence="3 4" key="1">
    <citation type="submission" date="2016-10" db="EMBL/GenBank/DDBJ databases">
        <authorList>
            <person name="de Groot N.N."/>
        </authorList>
    </citation>
    <scope>NUCLEOTIDE SEQUENCE [LARGE SCALE GENOMIC DNA]</scope>
    <source>
        <strain evidence="2 3">CGMCC 1.9095</strain>
        <strain evidence="1 4">DSM 22558</strain>
    </source>
</reference>
<keyword evidence="3" id="KW-1185">Reference proteome</keyword>
<protein>
    <submittedName>
        <fullName evidence="1">Uncharacterized protein</fullName>
    </submittedName>
</protein>
<dbReference type="Proteomes" id="UP000186904">
    <property type="component" value="Unassembled WGS sequence"/>
</dbReference>
<dbReference type="OrthoDB" id="6970012at2"/>
<gene>
    <name evidence="2" type="ORF">SAMN04487855_1381</name>
    <name evidence="1" type="ORF">SAMN05216589_0243</name>
</gene>